<dbReference type="AlphaFoldDB" id="A0A7R7DLU3"/>
<evidence type="ECO:0000256" key="1">
    <source>
        <dbReference type="ARBA" id="ARBA00023239"/>
    </source>
</evidence>
<sequence length="458" mass="50184">MGAHPADSLLYRHLWSTEEIHRYFDDKGRIKVWLQILSALASAQSEVGIIPHEAAVAIAAHADVELFDLEEVACATRATGHSTFGLIRSLRCVLPEEAAEWVYYGATVQDLTDTWTALTARYVLDIVDRDLGHLLDTIAGLAIAHRDTVMCGRTHGQPGLPITFGFKAAVWASELSRHRERLRDIRPRIEVVQLGGALGTMEFWMPESERLLSAFAARLGLGVPDIPWITARDGVAEFLGFLGMMSSTLAKIGQEVYELQRPEIGELAETWTPGQVGSITMPHKRNPELSEHLVTLAKVIRSNAGLGLEAMVHEHERDGRSWKTEWLAVPEACLLACTALVLCCRLADGLQVNADRMKDNVDACAGYLMSEPVMRVLSAKIGKHSAHTLIYEATMNGRANGLSMRDALLANREVLTHLSVSEIDASLDLDVAVGAAGMFVDRVLKTLDTPRSKNGGAR</sequence>
<dbReference type="PRINTS" id="PR00149">
    <property type="entry name" value="FUMRATELYASE"/>
</dbReference>
<gene>
    <name evidence="3" type="ORF">Athai_13740</name>
</gene>
<dbReference type="Proteomes" id="UP000611640">
    <property type="component" value="Chromosome"/>
</dbReference>
<dbReference type="InterPro" id="IPR020557">
    <property type="entry name" value="Fumarate_lyase_CS"/>
</dbReference>
<dbReference type="EMBL" id="AP023355">
    <property type="protein sequence ID" value="BCJ33871.1"/>
    <property type="molecule type" value="Genomic_DNA"/>
</dbReference>
<proteinExistence type="predicted"/>
<dbReference type="SUPFAM" id="SSF48557">
    <property type="entry name" value="L-aspartase-like"/>
    <property type="match status" value="1"/>
</dbReference>
<accession>A0A7R7DLU3</accession>
<dbReference type="InterPro" id="IPR008948">
    <property type="entry name" value="L-Aspartase-like"/>
</dbReference>
<dbReference type="InterPro" id="IPR000362">
    <property type="entry name" value="Fumarate_lyase_fam"/>
</dbReference>
<dbReference type="Gene3D" id="1.20.200.10">
    <property type="entry name" value="Fumarase/aspartase (Central domain)"/>
    <property type="match status" value="1"/>
</dbReference>
<dbReference type="InterPro" id="IPR019468">
    <property type="entry name" value="AdenyloSucc_lyase_C"/>
</dbReference>
<dbReference type="GO" id="GO:0044208">
    <property type="term" value="P:'de novo' AMP biosynthetic process"/>
    <property type="evidence" value="ECO:0007669"/>
    <property type="project" value="TreeGrafter"/>
</dbReference>
<dbReference type="SMART" id="SM00998">
    <property type="entry name" value="ADSL_C"/>
    <property type="match status" value="1"/>
</dbReference>
<dbReference type="GO" id="GO:0004018">
    <property type="term" value="F:N6-(1,2-dicarboxyethyl)AMP AMP-lyase (fumarate-forming) activity"/>
    <property type="evidence" value="ECO:0007669"/>
    <property type="project" value="TreeGrafter"/>
</dbReference>
<dbReference type="KEGG" id="atl:Athai_13740"/>
<evidence type="ECO:0000259" key="2">
    <source>
        <dbReference type="SMART" id="SM00998"/>
    </source>
</evidence>
<dbReference type="PROSITE" id="PS00163">
    <property type="entry name" value="FUMARATE_LYASES"/>
    <property type="match status" value="1"/>
</dbReference>
<organism evidence="3 4">
    <name type="scientific">Actinocatenispora thailandica</name>
    <dbReference type="NCBI Taxonomy" id="227318"/>
    <lineage>
        <taxon>Bacteria</taxon>
        <taxon>Bacillati</taxon>
        <taxon>Actinomycetota</taxon>
        <taxon>Actinomycetes</taxon>
        <taxon>Micromonosporales</taxon>
        <taxon>Micromonosporaceae</taxon>
        <taxon>Actinocatenispora</taxon>
    </lineage>
</organism>
<dbReference type="PANTHER" id="PTHR43172">
    <property type="entry name" value="ADENYLOSUCCINATE LYASE"/>
    <property type="match status" value="1"/>
</dbReference>
<keyword evidence="1 3" id="KW-0456">Lyase</keyword>
<dbReference type="RefSeq" id="WP_203960693.1">
    <property type="nucleotide sequence ID" value="NZ_AP023355.1"/>
</dbReference>
<dbReference type="InterPro" id="IPR022761">
    <property type="entry name" value="Fumarate_lyase_N"/>
</dbReference>
<dbReference type="PRINTS" id="PR00145">
    <property type="entry name" value="ARGSUCLYASE"/>
</dbReference>
<dbReference type="GO" id="GO:0070626">
    <property type="term" value="F:(S)-2-(5-amino-1-(5-phospho-D-ribosyl)imidazole-4-carboxamido) succinate lyase (fumarate-forming) activity"/>
    <property type="evidence" value="ECO:0007669"/>
    <property type="project" value="TreeGrafter"/>
</dbReference>
<evidence type="ECO:0000313" key="3">
    <source>
        <dbReference type="EMBL" id="BCJ33871.1"/>
    </source>
</evidence>
<reference evidence="3 4" key="1">
    <citation type="submission" date="2020-08" db="EMBL/GenBank/DDBJ databases">
        <title>Whole genome shotgun sequence of Actinocatenispora thailandica NBRC 105041.</title>
        <authorList>
            <person name="Komaki H."/>
            <person name="Tamura T."/>
        </authorList>
    </citation>
    <scope>NUCLEOTIDE SEQUENCE [LARGE SCALE GENOMIC DNA]</scope>
    <source>
        <strain evidence="3 4">NBRC 105041</strain>
    </source>
</reference>
<evidence type="ECO:0000313" key="4">
    <source>
        <dbReference type="Proteomes" id="UP000611640"/>
    </source>
</evidence>
<protein>
    <submittedName>
        <fullName evidence="3">Adenylosuccinate lyase</fullName>
    </submittedName>
</protein>
<feature type="domain" description="Adenylosuccinate lyase C-terminal" evidence="2">
    <location>
        <begin position="365"/>
        <end position="444"/>
    </location>
</feature>
<name>A0A7R7DLU3_9ACTN</name>
<dbReference type="CDD" id="cd01597">
    <property type="entry name" value="pCLME"/>
    <property type="match status" value="1"/>
</dbReference>
<dbReference type="Pfam" id="PF00206">
    <property type="entry name" value="Lyase_1"/>
    <property type="match status" value="1"/>
</dbReference>
<dbReference type="PANTHER" id="PTHR43172:SF1">
    <property type="entry name" value="ADENYLOSUCCINATE LYASE"/>
    <property type="match status" value="1"/>
</dbReference>
<dbReference type="Pfam" id="PF10397">
    <property type="entry name" value="ADSL_C"/>
    <property type="match status" value="1"/>
</dbReference>
<keyword evidence="4" id="KW-1185">Reference proteome</keyword>
<dbReference type="GO" id="GO:0005829">
    <property type="term" value="C:cytosol"/>
    <property type="evidence" value="ECO:0007669"/>
    <property type="project" value="TreeGrafter"/>
</dbReference>
<dbReference type="Gene3D" id="1.10.40.30">
    <property type="entry name" value="Fumarase/aspartase (C-terminal domain)"/>
    <property type="match status" value="1"/>
</dbReference>